<comment type="caution">
    <text evidence="6">The sequence shown here is derived from an EMBL/GenBank/DDBJ whole genome shotgun (WGS) entry which is preliminary data.</text>
</comment>
<dbReference type="PROSITE" id="PS00060">
    <property type="entry name" value="ADH_IRON_2"/>
    <property type="match status" value="1"/>
</dbReference>
<keyword evidence="2 6" id="KW-0560">Oxidoreductase</keyword>
<dbReference type="RefSeq" id="WP_230500228.1">
    <property type="nucleotide sequence ID" value="NZ_CAKJTJ010000004.1"/>
</dbReference>
<comment type="similarity">
    <text evidence="1">Belongs to the iron-containing alcohol dehydrogenase family.</text>
</comment>
<proteinExistence type="inferred from homology"/>
<dbReference type="PANTHER" id="PTHR11496:SF102">
    <property type="entry name" value="ALCOHOL DEHYDROGENASE 4"/>
    <property type="match status" value="1"/>
</dbReference>
<feature type="domain" description="Alcohol dehydrogenase iron-type/glycerol dehydrogenase GldA" evidence="4">
    <location>
        <begin position="9"/>
        <end position="176"/>
    </location>
</feature>
<dbReference type="PROSITE" id="PS00913">
    <property type="entry name" value="ADH_IRON_1"/>
    <property type="match status" value="1"/>
</dbReference>
<reference evidence="6 7" key="1">
    <citation type="submission" date="2021-10" db="EMBL/GenBank/DDBJ databases">
        <authorList>
            <person name="Criscuolo A."/>
        </authorList>
    </citation>
    <scope>NUCLEOTIDE SEQUENCE [LARGE SCALE GENOMIC DNA]</scope>
    <source>
        <strain evidence="7">CIP 111883</strain>
    </source>
</reference>
<dbReference type="Proteomes" id="UP000789833">
    <property type="component" value="Unassembled WGS sequence"/>
</dbReference>
<dbReference type="InterPro" id="IPR056798">
    <property type="entry name" value="ADH_Fe_C"/>
</dbReference>
<evidence type="ECO:0000256" key="2">
    <source>
        <dbReference type="ARBA" id="ARBA00023002"/>
    </source>
</evidence>
<evidence type="ECO:0000259" key="5">
    <source>
        <dbReference type="Pfam" id="PF25137"/>
    </source>
</evidence>
<keyword evidence="3" id="KW-0520">NAD</keyword>
<dbReference type="EC" id="1.1.1.192" evidence="6"/>
<evidence type="ECO:0000259" key="4">
    <source>
        <dbReference type="Pfam" id="PF00465"/>
    </source>
</evidence>
<gene>
    <name evidence="6" type="primary">adh1_1</name>
    <name evidence="6" type="ORF">BACCIP111883_01061</name>
</gene>
<dbReference type="EMBL" id="CAKJTJ010000004">
    <property type="protein sequence ID" value="CAG9620293.1"/>
    <property type="molecule type" value="Genomic_DNA"/>
</dbReference>
<protein>
    <submittedName>
        <fullName evidence="6">Long-chain-alcohol dehydrogenase 1</fullName>
        <ecNumber evidence="6">1.1.1.192</ecNumber>
    </submittedName>
</protein>
<evidence type="ECO:0000256" key="1">
    <source>
        <dbReference type="ARBA" id="ARBA00007358"/>
    </source>
</evidence>
<dbReference type="InterPro" id="IPR001670">
    <property type="entry name" value="ADH_Fe/GldA"/>
</dbReference>
<evidence type="ECO:0000313" key="6">
    <source>
        <dbReference type="EMBL" id="CAG9620293.1"/>
    </source>
</evidence>
<name>A0ABN8A5A9_9BACI</name>
<feature type="domain" description="Fe-containing alcohol dehydrogenase-like C-terminal" evidence="5">
    <location>
        <begin position="188"/>
        <end position="382"/>
    </location>
</feature>
<evidence type="ECO:0000313" key="7">
    <source>
        <dbReference type="Proteomes" id="UP000789833"/>
    </source>
</evidence>
<dbReference type="Gene3D" id="1.20.1090.10">
    <property type="entry name" value="Dehydroquinate synthase-like - alpha domain"/>
    <property type="match status" value="1"/>
</dbReference>
<dbReference type="InterPro" id="IPR039697">
    <property type="entry name" value="Alcohol_dehydrogenase_Fe"/>
</dbReference>
<accession>A0ABN8A5A9</accession>
<dbReference type="Pfam" id="PF25137">
    <property type="entry name" value="ADH_Fe_C"/>
    <property type="match status" value="1"/>
</dbReference>
<dbReference type="CDD" id="cd08551">
    <property type="entry name" value="Fe-ADH"/>
    <property type="match status" value="1"/>
</dbReference>
<evidence type="ECO:0000256" key="3">
    <source>
        <dbReference type="ARBA" id="ARBA00023027"/>
    </source>
</evidence>
<dbReference type="Gene3D" id="3.40.50.1970">
    <property type="match status" value="1"/>
</dbReference>
<dbReference type="InterPro" id="IPR018211">
    <property type="entry name" value="ADH_Fe_CS"/>
</dbReference>
<keyword evidence="7" id="KW-1185">Reference proteome</keyword>
<dbReference type="Pfam" id="PF00465">
    <property type="entry name" value="Fe-ADH"/>
    <property type="match status" value="1"/>
</dbReference>
<dbReference type="GO" id="GO:0050060">
    <property type="term" value="F:long-chain-alcohol dehydrogenase activity"/>
    <property type="evidence" value="ECO:0007669"/>
    <property type="project" value="UniProtKB-EC"/>
</dbReference>
<organism evidence="6 7">
    <name type="scientific">Sutcliffiella rhizosphaerae</name>
    <dbReference type="NCBI Taxonomy" id="2880967"/>
    <lineage>
        <taxon>Bacteria</taxon>
        <taxon>Bacillati</taxon>
        <taxon>Bacillota</taxon>
        <taxon>Bacilli</taxon>
        <taxon>Bacillales</taxon>
        <taxon>Bacillaceae</taxon>
        <taxon>Sutcliffiella</taxon>
    </lineage>
</organism>
<dbReference type="SUPFAM" id="SSF56796">
    <property type="entry name" value="Dehydroquinate synthase-like"/>
    <property type="match status" value="1"/>
</dbReference>
<sequence>MSITIFRTPTELVLGTGSVKQIGEKARVLGATNILIVTDNVLNQNGLVNKVIAPLKEANFTVDVIDEVIPEPPFENLEAMTEKIKGKRYDLFVGFGGGSVMDVTKVLATLMTNDVDVRNLVGIDKVAQKGIPFILIPTTSGTGSEVTWNAIFTDTKDNVKKGIVSPYLLPDVAIVDAELTLGVPPAITAATGMDALVHAVESFTALRANELTDGIALQAIKLITRSIRTAVYNGENLSAREDMAMGSLLAGISLGNAGVGAVHALAYPLGGKFKVPHGVANSLLLPYVMKYNVISNLEKFAEVAKVLGENVDGLSLREAADRAVYALNKMSRDVGIPASMKDLGVTEEDIPALAEEASKIDRLLNNNPRGLTKMDIEQIYRECFEGNLELDCFGHL</sequence>
<dbReference type="PANTHER" id="PTHR11496">
    <property type="entry name" value="ALCOHOL DEHYDROGENASE"/>
    <property type="match status" value="1"/>
</dbReference>